<protein>
    <submittedName>
        <fullName evidence="1">Uncharacterized protein</fullName>
    </submittedName>
</protein>
<dbReference type="AlphaFoldDB" id="A0AAP0LDI5"/>
<evidence type="ECO:0000313" key="2">
    <source>
        <dbReference type="Proteomes" id="UP001420932"/>
    </source>
</evidence>
<accession>A0AAP0LDI5</accession>
<dbReference type="AntiFam" id="ANF00025">
    <property type="entry name" value="Antisense to 23S rRNA"/>
</dbReference>
<dbReference type="EMBL" id="JBBNAF010000001">
    <property type="protein sequence ID" value="KAK9169086.1"/>
    <property type="molecule type" value="Genomic_DNA"/>
</dbReference>
<comment type="caution">
    <text evidence="1">The sequence shown here is derived from an EMBL/GenBank/DDBJ whole genome shotgun (WGS) entry which is preliminary data.</text>
</comment>
<gene>
    <name evidence="1" type="ORF">Syun_001226</name>
</gene>
<reference evidence="1 2" key="1">
    <citation type="submission" date="2024-01" db="EMBL/GenBank/DDBJ databases">
        <title>Genome assemblies of Stephania.</title>
        <authorList>
            <person name="Yang L."/>
        </authorList>
    </citation>
    <scope>NUCLEOTIDE SEQUENCE [LARGE SCALE GENOMIC DNA]</scope>
    <source>
        <strain evidence="1">YNDBR</strain>
        <tissue evidence="1">Leaf</tissue>
    </source>
</reference>
<organism evidence="1 2">
    <name type="scientific">Stephania yunnanensis</name>
    <dbReference type="NCBI Taxonomy" id="152371"/>
    <lineage>
        <taxon>Eukaryota</taxon>
        <taxon>Viridiplantae</taxon>
        <taxon>Streptophyta</taxon>
        <taxon>Embryophyta</taxon>
        <taxon>Tracheophyta</taxon>
        <taxon>Spermatophyta</taxon>
        <taxon>Magnoliopsida</taxon>
        <taxon>Ranunculales</taxon>
        <taxon>Menispermaceae</taxon>
        <taxon>Menispermoideae</taxon>
        <taxon>Cissampelideae</taxon>
        <taxon>Stephania</taxon>
    </lineage>
</organism>
<sequence>MENSISLSPCRRQQGSRYTTLAGCYLCDKEFCYLMTVKVTAAIYWAIVKVHRFRLAVGTPHLHGEFNFTKSLSEIAGHLLHHSSKSLLMRQGISLPQDSYSYCRHLPGLPFKGYNTFPFDHIAPGRSRARRYKNFVRYLHFSYGSEGSS</sequence>
<keyword evidence="2" id="KW-1185">Reference proteome</keyword>
<dbReference type="Proteomes" id="UP001420932">
    <property type="component" value="Unassembled WGS sequence"/>
</dbReference>
<name>A0AAP0LDI5_9MAGN</name>
<evidence type="ECO:0000313" key="1">
    <source>
        <dbReference type="EMBL" id="KAK9169086.1"/>
    </source>
</evidence>
<proteinExistence type="predicted"/>